<evidence type="ECO:0000313" key="2">
    <source>
        <dbReference type="EMBL" id="GMT29837.1"/>
    </source>
</evidence>
<evidence type="ECO:0000256" key="1">
    <source>
        <dbReference type="SAM" id="MobiDB-lite"/>
    </source>
</evidence>
<organism evidence="2 3">
    <name type="scientific">Pristionchus fissidentatus</name>
    <dbReference type="NCBI Taxonomy" id="1538716"/>
    <lineage>
        <taxon>Eukaryota</taxon>
        <taxon>Metazoa</taxon>
        <taxon>Ecdysozoa</taxon>
        <taxon>Nematoda</taxon>
        <taxon>Chromadorea</taxon>
        <taxon>Rhabditida</taxon>
        <taxon>Rhabditina</taxon>
        <taxon>Diplogasteromorpha</taxon>
        <taxon>Diplogasteroidea</taxon>
        <taxon>Neodiplogasteridae</taxon>
        <taxon>Pristionchus</taxon>
    </lineage>
</organism>
<keyword evidence="3" id="KW-1185">Reference proteome</keyword>
<dbReference type="AlphaFoldDB" id="A0AAV5WFP6"/>
<feature type="region of interest" description="Disordered" evidence="1">
    <location>
        <begin position="131"/>
        <end position="156"/>
    </location>
</feature>
<accession>A0AAV5WFP6</accession>
<protein>
    <submittedName>
        <fullName evidence="2">Uncharacterized protein</fullName>
    </submittedName>
</protein>
<feature type="compositionally biased region" description="Pro residues" evidence="1">
    <location>
        <begin position="134"/>
        <end position="156"/>
    </location>
</feature>
<gene>
    <name evidence="2" type="ORF">PFISCL1PPCAC_21134</name>
</gene>
<dbReference type="Proteomes" id="UP001432322">
    <property type="component" value="Unassembled WGS sequence"/>
</dbReference>
<name>A0AAV5WFP6_9BILA</name>
<proteinExistence type="predicted"/>
<reference evidence="2" key="1">
    <citation type="submission" date="2023-10" db="EMBL/GenBank/DDBJ databases">
        <title>Genome assembly of Pristionchus species.</title>
        <authorList>
            <person name="Yoshida K."/>
            <person name="Sommer R.J."/>
        </authorList>
    </citation>
    <scope>NUCLEOTIDE SEQUENCE</scope>
    <source>
        <strain evidence="2">RS5133</strain>
    </source>
</reference>
<comment type="caution">
    <text evidence="2">The sequence shown here is derived from an EMBL/GenBank/DDBJ whole genome shotgun (WGS) entry which is preliminary data.</text>
</comment>
<evidence type="ECO:0000313" key="3">
    <source>
        <dbReference type="Proteomes" id="UP001432322"/>
    </source>
</evidence>
<sequence>AIALGFRVTADAAEINAQIAMAEQIGKEVRTICMRAIPKRGIFESMVNCMHNDGRRDTRLPVGSVNCSFLFTPTTVPAGFDSGKATTEIGTSIKILADKFKYPFYSSTCRYATLKRANNLPPGGIRCSITISPHEPPASRFPPPPPPLPPPVSSRY</sequence>
<feature type="non-terminal residue" evidence="2">
    <location>
        <position position="1"/>
    </location>
</feature>
<dbReference type="EMBL" id="BTSY01000005">
    <property type="protein sequence ID" value="GMT29837.1"/>
    <property type="molecule type" value="Genomic_DNA"/>
</dbReference>